<keyword evidence="1" id="KW-1133">Transmembrane helix</keyword>
<dbReference type="Proteomes" id="UP000663844">
    <property type="component" value="Unassembled WGS sequence"/>
</dbReference>
<dbReference type="EMBL" id="CAJOAZ010004778">
    <property type="protein sequence ID" value="CAF4074784.1"/>
    <property type="molecule type" value="Genomic_DNA"/>
</dbReference>
<dbReference type="EMBL" id="CAJOBB010003653">
    <property type="protein sequence ID" value="CAF4051810.1"/>
    <property type="molecule type" value="Genomic_DNA"/>
</dbReference>
<evidence type="ECO:0000313" key="4">
    <source>
        <dbReference type="Proteomes" id="UP000663868"/>
    </source>
</evidence>
<organism evidence="2 4">
    <name type="scientific">Adineta steineri</name>
    <dbReference type="NCBI Taxonomy" id="433720"/>
    <lineage>
        <taxon>Eukaryota</taxon>
        <taxon>Metazoa</taxon>
        <taxon>Spiralia</taxon>
        <taxon>Gnathifera</taxon>
        <taxon>Rotifera</taxon>
        <taxon>Eurotatoria</taxon>
        <taxon>Bdelloidea</taxon>
        <taxon>Adinetida</taxon>
        <taxon>Adinetidae</taxon>
        <taxon>Adineta</taxon>
    </lineage>
</organism>
<comment type="caution">
    <text evidence="2">The sequence shown here is derived from an EMBL/GenBank/DDBJ whole genome shotgun (WGS) entry which is preliminary data.</text>
</comment>
<feature type="transmembrane region" description="Helical" evidence="1">
    <location>
        <begin position="20"/>
        <end position="36"/>
    </location>
</feature>
<dbReference type="SUPFAM" id="SSF56801">
    <property type="entry name" value="Acetyl-CoA synthetase-like"/>
    <property type="match status" value="1"/>
</dbReference>
<dbReference type="Proteomes" id="UP000663868">
    <property type="component" value="Unassembled WGS sequence"/>
</dbReference>
<sequence length="133" mass="15383">MLSTTDRAIQLSSCTWDVHIHEIVIIILTGGTVILLRSEQGSRNMDYLSQIIEIHQATYICIVPTLQILLFDIVEAQKTYSRVNTLRLICKIHLLGRNNFQVKVNRQRGELEEIQAVIYQWVLFKCKVVLNKC</sequence>
<name>A0A819S042_9BILA</name>
<dbReference type="AlphaFoldDB" id="A0A819S042"/>
<keyword evidence="1" id="KW-0812">Transmembrane</keyword>
<keyword evidence="1" id="KW-0472">Membrane</keyword>
<accession>A0A819S042</accession>
<evidence type="ECO:0000313" key="2">
    <source>
        <dbReference type="EMBL" id="CAF4051810.1"/>
    </source>
</evidence>
<gene>
    <name evidence="2" type="ORF">KXQ929_LOCUS31582</name>
    <name evidence="3" type="ORF">OXD698_LOCUS33932</name>
</gene>
<evidence type="ECO:0000313" key="3">
    <source>
        <dbReference type="EMBL" id="CAF4074784.1"/>
    </source>
</evidence>
<protein>
    <submittedName>
        <fullName evidence="2">Uncharacterized protein</fullName>
    </submittedName>
</protein>
<dbReference type="Gene3D" id="3.40.50.980">
    <property type="match status" value="1"/>
</dbReference>
<evidence type="ECO:0000256" key="1">
    <source>
        <dbReference type="SAM" id="Phobius"/>
    </source>
</evidence>
<proteinExistence type="predicted"/>
<reference evidence="2" key="1">
    <citation type="submission" date="2021-02" db="EMBL/GenBank/DDBJ databases">
        <authorList>
            <person name="Nowell W R."/>
        </authorList>
    </citation>
    <scope>NUCLEOTIDE SEQUENCE</scope>
</reference>